<dbReference type="InterPro" id="IPR047122">
    <property type="entry name" value="Trans-enoyl_RdTase-like"/>
</dbReference>
<dbReference type="AlphaFoldDB" id="A0AAD5SBI2"/>
<keyword evidence="3" id="KW-1185">Reference proteome</keyword>
<dbReference type="SUPFAM" id="SSF51735">
    <property type="entry name" value="NAD(P)-binding Rossmann-fold domains"/>
    <property type="match status" value="1"/>
</dbReference>
<dbReference type="EMBL" id="JADGJD010000600">
    <property type="protein sequence ID" value="KAJ3049751.1"/>
    <property type="molecule type" value="Genomic_DNA"/>
</dbReference>
<gene>
    <name evidence="2" type="ORF">HK097_009294</name>
</gene>
<sequence length="340" mass="36345">MSIHKALVLETKQGQQVVKDVPTPIPKSVEVLIRVESAALNPVDHAIAHDGIFVENFPTVLGIDGAGVIEAVGDSVERYRPGDRVFFKSDIGDPSSSTFQQKVIVPADLIGKIPDNWSFDEAATLPLATLTAAVGLFDVLKVPFPKDGTTSSEAGWILVTGGSGSVGQLTIQLAKLSGLKVITTSSPHNFPLLKSLGADITIDRSSPSYVDQIRSHTNDTLTHAFDASGKEAILAARSLSSSAPSKLVLVLPPPNELVDLRKEKIFENVTILAGGYDEHQRPLAARVWRLLEGLVGQGKVKPNQVKVLEGGLAGVLEGQKLQREGKVSGFKYVVRPQDTK</sequence>
<accession>A0AAD5SBI2</accession>
<evidence type="ECO:0000313" key="2">
    <source>
        <dbReference type="EMBL" id="KAJ3049751.1"/>
    </source>
</evidence>
<proteinExistence type="predicted"/>
<dbReference type="PANTHER" id="PTHR45348">
    <property type="entry name" value="HYPOTHETICAL OXIDOREDUCTASE (EUROFUNG)"/>
    <property type="match status" value="1"/>
</dbReference>
<dbReference type="InterPro" id="IPR013154">
    <property type="entry name" value="ADH-like_N"/>
</dbReference>
<dbReference type="InterPro" id="IPR020843">
    <property type="entry name" value="ER"/>
</dbReference>
<dbReference type="Gene3D" id="3.90.180.10">
    <property type="entry name" value="Medium-chain alcohol dehydrogenases, catalytic domain"/>
    <property type="match status" value="1"/>
</dbReference>
<dbReference type="CDD" id="cd08249">
    <property type="entry name" value="enoyl_reductase_like"/>
    <property type="match status" value="1"/>
</dbReference>
<feature type="domain" description="Enoyl reductase (ER)" evidence="1">
    <location>
        <begin position="2"/>
        <end position="334"/>
    </location>
</feature>
<dbReference type="InterPro" id="IPR036291">
    <property type="entry name" value="NAD(P)-bd_dom_sf"/>
</dbReference>
<dbReference type="GO" id="GO:0016651">
    <property type="term" value="F:oxidoreductase activity, acting on NAD(P)H"/>
    <property type="evidence" value="ECO:0007669"/>
    <property type="project" value="InterPro"/>
</dbReference>
<dbReference type="Pfam" id="PF08240">
    <property type="entry name" value="ADH_N"/>
    <property type="match status" value="1"/>
</dbReference>
<evidence type="ECO:0000259" key="1">
    <source>
        <dbReference type="SMART" id="SM00829"/>
    </source>
</evidence>
<dbReference type="Proteomes" id="UP001212841">
    <property type="component" value="Unassembled WGS sequence"/>
</dbReference>
<name>A0AAD5SBI2_9FUNG</name>
<dbReference type="InterPro" id="IPR013149">
    <property type="entry name" value="ADH-like_C"/>
</dbReference>
<protein>
    <recommendedName>
        <fullName evidence="1">Enoyl reductase (ER) domain-containing protein</fullName>
    </recommendedName>
</protein>
<dbReference type="SMART" id="SM00829">
    <property type="entry name" value="PKS_ER"/>
    <property type="match status" value="1"/>
</dbReference>
<dbReference type="InterPro" id="IPR011032">
    <property type="entry name" value="GroES-like_sf"/>
</dbReference>
<evidence type="ECO:0000313" key="3">
    <source>
        <dbReference type="Proteomes" id="UP001212841"/>
    </source>
</evidence>
<dbReference type="Pfam" id="PF00107">
    <property type="entry name" value="ADH_zinc_N"/>
    <property type="match status" value="1"/>
</dbReference>
<organism evidence="2 3">
    <name type="scientific">Rhizophlyctis rosea</name>
    <dbReference type="NCBI Taxonomy" id="64517"/>
    <lineage>
        <taxon>Eukaryota</taxon>
        <taxon>Fungi</taxon>
        <taxon>Fungi incertae sedis</taxon>
        <taxon>Chytridiomycota</taxon>
        <taxon>Chytridiomycota incertae sedis</taxon>
        <taxon>Chytridiomycetes</taxon>
        <taxon>Rhizophlyctidales</taxon>
        <taxon>Rhizophlyctidaceae</taxon>
        <taxon>Rhizophlyctis</taxon>
    </lineage>
</organism>
<dbReference type="SUPFAM" id="SSF50129">
    <property type="entry name" value="GroES-like"/>
    <property type="match status" value="1"/>
</dbReference>
<dbReference type="PANTHER" id="PTHR45348:SF2">
    <property type="entry name" value="ZINC-TYPE ALCOHOL DEHYDROGENASE-LIKE PROTEIN C2E1P3.01"/>
    <property type="match status" value="1"/>
</dbReference>
<reference evidence="2" key="1">
    <citation type="submission" date="2020-05" db="EMBL/GenBank/DDBJ databases">
        <title>Phylogenomic resolution of chytrid fungi.</title>
        <authorList>
            <person name="Stajich J.E."/>
            <person name="Amses K."/>
            <person name="Simmons R."/>
            <person name="Seto K."/>
            <person name="Myers J."/>
            <person name="Bonds A."/>
            <person name="Quandt C.A."/>
            <person name="Barry K."/>
            <person name="Liu P."/>
            <person name="Grigoriev I."/>
            <person name="Longcore J.E."/>
            <person name="James T.Y."/>
        </authorList>
    </citation>
    <scope>NUCLEOTIDE SEQUENCE</scope>
    <source>
        <strain evidence="2">JEL0318</strain>
    </source>
</reference>
<dbReference type="Gene3D" id="3.40.50.720">
    <property type="entry name" value="NAD(P)-binding Rossmann-like Domain"/>
    <property type="match status" value="1"/>
</dbReference>
<comment type="caution">
    <text evidence="2">The sequence shown here is derived from an EMBL/GenBank/DDBJ whole genome shotgun (WGS) entry which is preliminary data.</text>
</comment>